<proteinExistence type="predicted"/>
<comment type="caution">
    <text evidence="4">The sequence shown here is derived from an EMBL/GenBank/DDBJ whole genome shotgun (WGS) entry which is preliminary data.</text>
</comment>
<accession>A0ABU6F148</accession>
<sequence length="153" mass="16499">MAEQISPGQTRSGASEPAPRVRPAAVGGVVFAAFVMGIIGAYHAIAGLAAILNENYYQAQNDYAFDFDTNARGWVQMITGVIVFAAAVSLFSGRTWARIVVMTIAAASALENFFFTPYQPVWSAILIALDILVIWSLAMYGHREAHKVYGAPL</sequence>
<feature type="transmembrane region" description="Helical" evidence="2">
    <location>
        <begin position="73"/>
        <end position="91"/>
    </location>
</feature>
<evidence type="ECO:0000256" key="2">
    <source>
        <dbReference type="SAM" id="Phobius"/>
    </source>
</evidence>
<feature type="transmembrane region" description="Helical" evidence="2">
    <location>
        <begin position="121"/>
        <end position="140"/>
    </location>
</feature>
<keyword evidence="2" id="KW-0812">Transmembrane</keyword>
<name>A0ABU6F148_9ACTN</name>
<feature type="transmembrane region" description="Helical" evidence="2">
    <location>
        <begin position="96"/>
        <end position="115"/>
    </location>
</feature>
<evidence type="ECO:0000313" key="4">
    <source>
        <dbReference type="EMBL" id="MEB8337155.1"/>
    </source>
</evidence>
<keyword evidence="5" id="KW-1185">Reference proteome</keyword>
<feature type="region of interest" description="Disordered" evidence="1">
    <location>
        <begin position="1"/>
        <end position="20"/>
    </location>
</feature>
<reference evidence="4 5" key="1">
    <citation type="submission" date="2022-10" db="EMBL/GenBank/DDBJ databases">
        <authorList>
            <person name="Xie J."/>
            <person name="Shen N."/>
        </authorList>
    </citation>
    <scope>NUCLEOTIDE SEQUENCE [LARGE SCALE GENOMIC DNA]</scope>
    <source>
        <strain evidence="4 5">YIM65594</strain>
    </source>
</reference>
<evidence type="ECO:0000259" key="3">
    <source>
        <dbReference type="Pfam" id="PF23636"/>
    </source>
</evidence>
<dbReference type="RefSeq" id="WP_326014793.1">
    <property type="nucleotide sequence ID" value="NZ_JAOZYC010000035.1"/>
</dbReference>
<feature type="domain" description="DUF7144" evidence="3">
    <location>
        <begin position="29"/>
        <end position="141"/>
    </location>
</feature>
<dbReference type="EMBL" id="JAOZYC010000035">
    <property type="protein sequence ID" value="MEB8337155.1"/>
    <property type="molecule type" value="Genomic_DNA"/>
</dbReference>
<dbReference type="InterPro" id="IPR055568">
    <property type="entry name" value="DUF7144"/>
</dbReference>
<evidence type="ECO:0000256" key="1">
    <source>
        <dbReference type="SAM" id="MobiDB-lite"/>
    </source>
</evidence>
<dbReference type="Pfam" id="PF23636">
    <property type="entry name" value="DUF7144"/>
    <property type="match status" value="1"/>
</dbReference>
<dbReference type="Proteomes" id="UP001354931">
    <property type="component" value="Unassembled WGS sequence"/>
</dbReference>
<organism evidence="4 5">
    <name type="scientific">Streptomyces endophyticus</name>
    <dbReference type="NCBI Taxonomy" id="714166"/>
    <lineage>
        <taxon>Bacteria</taxon>
        <taxon>Bacillati</taxon>
        <taxon>Actinomycetota</taxon>
        <taxon>Actinomycetes</taxon>
        <taxon>Kitasatosporales</taxon>
        <taxon>Streptomycetaceae</taxon>
        <taxon>Streptomyces</taxon>
    </lineage>
</organism>
<protein>
    <recommendedName>
        <fullName evidence="3">DUF7144 domain-containing protein</fullName>
    </recommendedName>
</protein>
<keyword evidence="2" id="KW-0472">Membrane</keyword>
<keyword evidence="2" id="KW-1133">Transmembrane helix</keyword>
<feature type="compositionally biased region" description="Polar residues" evidence="1">
    <location>
        <begin position="1"/>
        <end position="13"/>
    </location>
</feature>
<feature type="transmembrane region" description="Helical" evidence="2">
    <location>
        <begin position="29"/>
        <end position="53"/>
    </location>
</feature>
<evidence type="ECO:0000313" key="5">
    <source>
        <dbReference type="Proteomes" id="UP001354931"/>
    </source>
</evidence>
<gene>
    <name evidence="4" type="ORF">OKJ99_06455</name>
</gene>